<sequence>MNANERLRLLRAFVKLQLCFRAAAFCSSRRYTTWTVQKRLPKKSRTSDVADLRRSITETEPRSWARQKLLVSVVVHRYLGPGYQPPLAPTIYMTLASQRSYWKSQFESQLESNGEDNHPWLSIAKSADCQMRLSICSVNVFIRSIMIEDKP</sequence>
<feature type="chain" id="PRO_5003257961" evidence="1">
    <location>
        <begin position="25"/>
        <end position="151"/>
    </location>
</feature>
<protein>
    <submittedName>
        <fullName evidence="2">Predicted protein</fullName>
    </submittedName>
</protein>
<proteinExistence type="predicted"/>
<dbReference type="OrthoDB" id="10342662at2759"/>
<feature type="signal peptide" evidence="1">
    <location>
        <begin position="1"/>
        <end position="24"/>
    </location>
</feature>
<accession>F0UVN1</accession>
<organism evidence="3">
    <name type="scientific">Ajellomyces capsulatus (strain H88)</name>
    <name type="common">Darling's disease fungus</name>
    <name type="synonym">Histoplasma capsulatum</name>
    <dbReference type="NCBI Taxonomy" id="544711"/>
    <lineage>
        <taxon>Eukaryota</taxon>
        <taxon>Fungi</taxon>
        <taxon>Dikarya</taxon>
        <taxon>Ascomycota</taxon>
        <taxon>Pezizomycotina</taxon>
        <taxon>Eurotiomycetes</taxon>
        <taxon>Eurotiomycetidae</taxon>
        <taxon>Onygenales</taxon>
        <taxon>Ajellomycetaceae</taxon>
        <taxon>Histoplasma</taxon>
    </lineage>
</organism>
<dbReference type="AlphaFoldDB" id="F0UVN1"/>
<evidence type="ECO:0000313" key="2">
    <source>
        <dbReference type="EMBL" id="EGC49958.1"/>
    </source>
</evidence>
<evidence type="ECO:0000313" key="3">
    <source>
        <dbReference type="Proteomes" id="UP000008142"/>
    </source>
</evidence>
<dbReference type="HOGENOM" id="CLU_1948222_0_0_1"/>
<name>F0UVN1_AJEC8</name>
<keyword evidence="1" id="KW-0732">Signal</keyword>
<reference evidence="3" key="1">
    <citation type="submission" date="2008-07" db="EMBL/GenBank/DDBJ databases">
        <title>Annotation of Ajellomyces capsulatus strain H88.</title>
        <authorList>
            <person name="Champion M."/>
            <person name="Cuomo C."/>
            <person name="Ma L.-J."/>
            <person name="Henn M.R."/>
            <person name="Sil A."/>
            <person name="Goldman B."/>
            <person name="Young S.K."/>
            <person name="Kodira C.D."/>
            <person name="Zeng Q."/>
            <person name="Koehrsen M."/>
            <person name="Alvarado L."/>
            <person name="Berlin A."/>
            <person name="Borenstein D."/>
            <person name="Chen Z."/>
            <person name="Engels R."/>
            <person name="Freedman E."/>
            <person name="Gellesch M."/>
            <person name="Goldberg J."/>
            <person name="Griggs A."/>
            <person name="Gujja S."/>
            <person name="Heiman D."/>
            <person name="Hepburn T."/>
            <person name="Howarth C."/>
            <person name="Jen D."/>
            <person name="Larson L."/>
            <person name="Lewis B."/>
            <person name="Mehta T."/>
            <person name="Park D."/>
            <person name="Pearson M."/>
            <person name="Roberts A."/>
            <person name="Saif S."/>
            <person name="Shea T."/>
            <person name="Shenoy N."/>
            <person name="Sisk P."/>
            <person name="Stolte C."/>
            <person name="Sykes S."/>
            <person name="Walk T."/>
            <person name="White J."/>
            <person name="Yandava C."/>
            <person name="Klein B."/>
            <person name="McEwen J.G."/>
            <person name="Puccia R."/>
            <person name="Goldman G.H."/>
            <person name="Felipe M.S."/>
            <person name="Nino-Vega G."/>
            <person name="San-Blas G."/>
            <person name="Taylor J."/>
            <person name="Mendoza L."/>
            <person name="Galagan J."/>
            <person name="Nusbaum C."/>
            <person name="Birren B."/>
        </authorList>
    </citation>
    <scope>NUCLEOTIDE SEQUENCE [LARGE SCALE GENOMIC DNA]</scope>
    <source>
        <strain evidence="3">H88</strain>
    </source>
</reference>
<dbReference type="Proteomes" id="UP000008142">
    <property type="component" value="Unassembled WGS sequence"/>
</dbReference>
<dbReference type="EMBL" id="DS990644">
    <property type="protein sequence ID" value="EGC49958.1"/>
    <property type="molecule type" value="Genomic_DNA"/>
</dbReference>
<evidence type="ECO:0000256" key="1">
    <source>
        <dbReference type="SAM" id="SignalP"/>
    </source>
</evidence>
<gene>
    <name evidence="2" type="ORF">HCEG_09173</name>
</gene>